<dbReference type="PROSITE" id="PS51459">
    <property type="entry name" value="FIDO"/>
    <property type="match status" value="1"/>
</dbReference>
<dbReference type="InterPro" id="IPR036597">
    <property type="entry name" value="Fido-like_dom_sf"/>
</dbReference>
<protein>
    <submittedName>
        <fullName evidence="2">Fic family protein</fullName>
    </submittedName>
</protein>
<evidence type="ECO:0000313" key="3">
    <source>
        <dbReference type="Proteomes" id="UP001255185"/>
    </source>
</evidence>
<dbReference type="Proteomes" id="UP001255185">
    <property type="component" value="Unassembled WGS sequence"/>
</dbReference>
<comment type="caution">
    <text evidence="2">The sequence shown here is derived from an EMBL/GenBank/DDBJ whole genome shotgun (WGS) entry which is preliminary data.</text>
</comment>
<reference evidence="2 3" key="1">
    <citation type="submission" date="2023-07" db="EMBL/GenBank/DDBJ databases">
        <title>Sorghum-associated microbial communities from plants grown in Nebraska, USA.</title>
        <authorList>
            <person name="Schachtman D."/>
        </authorList>
    </citation>
    <scope>NUCLEOTIDE SEQUENCE [LARGE SCALE GENOMIC DNA]</scope>
    <source>
        <strain evidence="2 3">3773</strain>
    </source>
</reference>
<sequence length="256" mass="29953">MKITERQYFDEYQKSIGKDLKNLIADFDFSSTTDLGYQTQASAVYSSNIEGNTINLNSFMNYQLSKDKFKPQKEIKEIEDLIEAYSFAQIEVLNEKNFLKAHKIIARELLIKSLQGKYRNNKVGVFGPSGLVYLAIEAELVAEEMNAFFKEITLLLNSELSIEETFYFASMIHLRFVHIHPFRDGNGRAARLLEKWFLAQKLNTNLWKVPSEKHYKEHQQEYYNNINLGINFYVLNYNRCIPFLEMLPKSLLKTNN</sequence>
<proteinExistence type="predicted"/>
<evidence type="ECO:0000313" key="2">
    <source>
        <dbReference type="EMBL" id="MDR6966875.1"/>
    </source>
</evidence>
<evidence type="ECO:0000259" key="1">
    <source>
        <dbReference type="PROSITE" id="PS51459"/>
    </source>
</evidence>
<organism evidence="2 3">
    <name type="scientific">Flavobacterium arsenatis</name>
    <dbReference type="NCBI Taxonomy" id="1484332"/>
    <lineage>
        <taxon>Bacteria</taxon>
        <taxon>Pseudomonadati</taxon>
        <taxon>Bacteroidota</taxon>
        <taxon>Flavobacteriia</taxon>
        <taxon>Flavobacteriales</taxon>
        <taxon>Flavobacteriaceae</taxon>
        <taxon>Flavobacterium</taxon>
    </lineage>
</organism>
<dbReference type="InterPro" id="IPR003812">
    <property type="entry name" value="Fido"/>
</dbReference>
<dbReference type="InterPro" id="IPR040198">
    <property type="entry name" value="Fido_containing"/>
</dbReference>
<dbReference type="PANTHER" id="PTHR13504:SF38">
    <property type="entry name" value="FIDO DOMAIN-CONTAINING PROTEIN"/>
    <property type="match status" value="1"/>
</dbReference>
<feature type="domain" description="Fido" evidence="1">
    <location>
        <begin position="93"/>
        <end position="246"/>
    </location>
</feature>
<dbReference type="PANTHER" id="PTHR13504">
    <property type="entry name" value="FIDO DOMAIN-CONTAINING PROTEIN DDB_G0283145"/>
    <property type="match status" value="1"/>
</dbReference>
<gene>
    <name evidence="2" type="ORF">J2X31_000875</name>
</gene>
<dbReference type="EMBL" id="JAVDVI010000003">
    <property type="protein sequence ID" value="MDR6966875.1"/>
    <property type="molecule type" value="Genomic_DNA"/>
</dbReference>
<name>A0ABU1TLR0_9FLAO</name>
<accession>A0ABU1TLR0</accession>
<dbReference type="SUPFAM" id="SSF140931">
    <property type="entry name" value="Fic-like"/>
    <property type="match status" value="1"/>
</dbReference>
<dbReference type="RefSeq" id="WP_310024756.1">
    <property type="nucleotide sequence ID" value="NZ_JAVDVI010000003.1"/>
</dbReference>
<dbReference type="Gene3D" id="1.10.3290.10">
    <property type="entry name" value="Fido-like domain"/>
    <property type="match status" value="1"/>
</dbReference>
<dbReference type="Pfam" id="PF02661">
    <property type="entry name" value="Fic"/>
    <property type="match status" value="1"/>
</dbReference>
<keyword evidence="3" id="KW-1185">Reference proteome</keyword>